<keyword evidence="4" id="KW-0804">Transcription</keyword>
<dbReference type="InterPro" id="IPR011006">
    <property type="entry name" value="CheY-like_superfamily"/>
</dbReference>
<keyword evidence="1 5" id="KW-0597">Phosphoprotein</keyword>
<dbReference type="PRINTS" id="PR00038">
    <property type="entry name" value="HTHLUXR"/>
</dbReference>
<dbReference type="RefSeq" id="WP_379320781.1">
    <property type="nucleotide sequence ID" value="NZ_JBHTLM010000015.1"/>
</dbReference>
<dbReference type="PROSITE" id="PS50110">
    <property type="entry name" value="RESPONSE_REGULATORY"/>
    <property type="match status" value="1"/>
</dbReference>
<reference evidence="8" key="1">
    <citation type="journal article" date="2019" name="Int. J. Syst. Evol. Microbiol.">
        <title>The Global Catalogue of Microorganisms (GCM) 10K type strain sequencing project: providing services to taxonomists for standard genome sequencing and annotation.</title>
        <authorList>
            <consortium name="The Broad Institute Genomics Platform"/>
            <consortium name="The Broad Institute Genome Sequencing Center for Infectious Disease"/>
            <person name="Wu L."/>
            <person name="Ma J."/>
        </authorList>
    </citation>
    <scope>NUCLEOTIDE SEQUENCE [LARGE SCALE GENOMIC DNA]</scope>
    <source>
        <strain evidence="8">CCUG 59189</strain>
    </source>
</reference>
<feature type="domain" description="Response regulatory" evidence="6">
    <location>
        <begin position="10"/>
        <end position="127"/>
    </location>
</feature>
<feature type="modified residue" description="4-aspartylphosphate" evidence="5">
    <location>
        <position position="61"/>
    </location>
</feature>
<evidence type="ECO:0000256" key="1">
    <source>
        <dbReference type="ARBA" id="ARBA00022553"/>
    </source>
</evidence>
<dbReference type="Proteomes" id="UP001597262">
    <property type="component" value="Unassembled WGS sequence"/>
</dbReference>
<accession>A0ABW3S1D3</accession>
<dbReference type="EMBL" id="JBHTLM010000015">
    <property type="protein sequence ID" value="MFD1178260.1"/>
    <property type="molecule type" value="Genomic_DNA"/>
</dbReference>
<evidence type="ECO:0000256" key="2">
    <source>
        <dbReference type="ARBA" id="ARBA00023015"/>
    </source>
</evidence>
<dbReference type="InterPro" id="IPR058245">
    <property type="entry name" value="NreC/VraR/RcsB-like_REC"/>
</dbReference>
<protein>
    <submittedName>
        <fullName evidence="7">Response regulator</fullName>
    </submittedName>
</protein>
<dbReference type="SUPFAM" id="SSF46894">
    <property type="entry name" value="C-terminal effector domain of the bipartite response regulators"/>
    <property type="match status" value="1"/>
</dbReference>
<keyword evidence="8" id="KW-1185">Reference proteome</keyword>
<dbReference type="PANTHER" id="PTHR43214">
    <property type="entry name" value="TWO-COMPONENT RESPONSE REGULATOR"/>
    <property type="match status" value="1"/>
</dbReference>
<keyword evidence="2" id="KW-0805">Transcription regulation</keyword>
<evidence type="ECO:0000256" key="3">
    <source>
        <dbReference type="ARBA" id="ARBA00023125"/>
    </source>
</evidence>
<dbReference type="PANTHER" id="PTHR43214:SF43">
    <property type="entry name" value="TWO-COMPONENT RESPONSE REGULATOR"/>
    <property type="match status" value="1"/>
</dbReference>
<dbReference type="CDD" id="cd17535">
    <property type="entry name" value="REC_NarL-like"/>
    <property type="match status" value="1"/>
</dbReference>
<organism evidence="7 8">
    <name type="scientific">Paenibacillus puldeungensis</name>
    <dbReference type="NCBI Taxonomy" id="696536"/>
    <lineage>
        <taxon>Bacteria</taxon>
        <taxon>Bacillati</taxon>
        <taxon>Bacillota</taxon>
        <taxon>Bacilli</taxon>
        <taxon>Bacillales</taxon>
        <taxon>Paenibacillaceae</taxon>
        <taxon>Paenibacillus</taxon>
    </lineage>
</organism>
<comment type="caution">
    <text evidence="7">The sequence shown here is derived from an EMBL/GenBank/DDBJ whole genome shotgun (WGS) entry which is preliminary data.</text>
</comment>
<proteinExistence type="predicted"/>
<dbReference type="SMART" id="SM00448">
    <property type="entry name" value="REC"/>
    <property type="match status" value="1"/>
</dbReference>
<dbReference type="InterPro" id="IPR016032">
    <property type="entry name" value="Sig_transdc_resp-reg_C-effctor"/>
</dbReference>
<dbReference type="Pfam" id="PF00196">
    <property type="entry name" value="GerE"/>
    <property type="match status" value="1"/>
</dbReference>
<dbReference type="SMART" id="SM00421">
    <property type="entry name" value="HTH_LUXR"/>
    <property type="match status" value="1"/>
</dbReference>
<evidence type="ECO:0000313" key="7">
    <source>
        <dbReference type="EMBL" id="MFD1178260.1"/>
    </source>
</evidence>
<dbReference type="SUPFAM" id="SSF52172">
    <property type="entry name" value="CheY-like"/>
    <property type="match status" value="1"/>
</dbReference>
<evidence type="ECO:0000259" key="6">
    <source>
        <dbReference type="PROSITE" id="PS50110"/>
    </source>
</evidence>
<evidence type="ECO:0000256" key="5">
    <source>
        <dbReference type="PROSITE-ProRule" id="PRU00169"/>
    </source>
</evidence>
<gene>
    <name evidence="7" type="ORF">ACFQ3W_18450</name>
</gene>
<evidence type="ECO:0000313" key="8">
    <source>
        <dbReference type="Proteomes" id="UP001597262"/>
    </source>
</evidence>
<dbReference type="Pfam" id="PF00072">
    <property type="entry name" value="Response_reg"/>
    <property type="match status" value="1"/>
</dbReference>
<evidence type="ECO:0000256" key="4">
    <source>
        <dbReference type="ARBA" id="ARBA00023163"/>
    </source>
</evidence>
<dbReference type="InterPro" id="IPR039420">
    <property type="entry name" value="WalR-like"/>
</dbReference>
<dbReference type="Gene3D" id="3.40.50.2300">
    <property type="match status" value="1"/>
</dbReference>
<dbReference type="InterPro" id="IPR001789">
    <property type="entry name" value="Sig_transdc_resp-reg_receiver"/>
</dbReference>
<keyword evidence="3" id="KW-0238">DNA-binding</keyword>
<sequence>MEPENDLCIKVLIVEDDNLIAKRYEMILGKRSEFNMVGIASTGYEATMLAALYKPDVILMDIELEDKQAGLRATSEILSYMPNIKIVVLTVDETDETVFKAFELGVTNYLLKNMPPQAIASSIIDAYYGTPSLHANIAGRITREFKRIKSSEDSLIHNFYTLTQLTPTELEVLEQLMKGYSRKEICSMRHVEFSTLKTQINSILKKFNKSYIQEVVDVLRDLHIPEILSQRKDKNLPLPPR</sequence>
<name>A0ABW3S1D3_9BACL</name>
<dbReference type="InterPro" id="IPR000792">
    <property type="entry name" value="Tscrpt_reg_LuxR_C"/>
</dbReference>